<dbReference type="Proteomes" id="UP001410394">
    <property type="component" value="Unassembled WGS sequence"/>
</dbReference>
<organism evidence="2 3">
    <name type="scientific">Uliginosibacterium sediminicola</name>
    <dbReference type="NCBI Taxonomy" id="2024550"/>
    <lineage>
        <taxon>Bacteria</taxon>
        <taxon>Pseudomonadati</taxon>
        <taxon>Pseudomonadota</taxon>
        <taxon>Betaproteobacteria</taxon>
        <taxon>Rhodocyclales</taxon>
        <taxon>Zoogloeaceae</taxon>
        <taxon>Uliginosibacterium</taxon>
    </lineage>
</organism>
<evidence type="ECO:0000313" key="2">
    <source>
        <dbReference type="EMBL" id="MEN3067938.1"/>
    </source>
</evidence>
<dbReference type="Gene3D" id="2.40.128.140">
    <property type="entry name" value="Outer membrane protein"/>
    <property type="match status" value="1"/>
</dbReference>
<protein>
    <submittedName>
        <fullName evidence="2">Lipid A deacylase LpxR family protein</fullName>
    </submittedName>
</protein>
<proteinExistence type="predicted"/>
<gene>
    <name evidence="2" type="ORF">ABDB84_05555</name>
</gene>
<comment type="caution">
    <text evidence="2">The sequence shown here is derived from an EMBL/GenBank/DDBJ whole genome shotgun (WGS) entry which is preliminary data.</text>
</comment>
<sequence>MKPAIRFFAPALAMLWLGSATAQTAPRAEGIFSAVVENDSFGPSDSHYTHGMLLSYLHERNEEPRWLKALHRYLPLQPAAGLDGQPDVRTEFSLGQSIFTPVDIASRTPDAHDRPYAGWLNLSAGVIVTNGNLQERLALGVGIVGPASQGETVQTNWHHLIGATHPAGWDYQLHDEPTLELIYERMWRTDKTALGPLQQQWMWHGGAALGNAWTYANAGATFRFGSIPDDYGVPRIGPALPGSGYFRPGNGLYGFAGFDARWVLRNIFLDGNSFRDSPSVTKRNLVGDLQVGAVWMLSRWRLTLTHVWRSKEFHWQTKSDTFDALSASFLF</sequence>
<keyword evidence="1" id="KW-0732">Signal</keyword>
<dbReference type="EMBL" id="JBDIVE010000002">
    <property type="protein sequence ID" value="MEN3067938.1"/>
    <property type="molecule type" value="Genomic_DNA"/>
</dbReference>
<evidence type="ECO:0000313" key="3">
    <source>
        <dbReference type="Proteomes" id="UP001410394"/>
    </source>
</evidence>
<reference evidence="2 3" key="1">
    <citation type="journal article" date="2018" name="Int. J. Syst. Evol. Microbiol.">
        <title>Uliginosibacterium sediminicola sp. nov., isolated from freshwater sediment.</title>
        <authorList>
            <person name="Hwang W.M."/>
            <person name="Kim S.M."/>
            <person name="Kang K."/>
            <person name="Ahn T.Y."/>
        </authorList>
    </citation>
    <scope>NUCLEOTIDE SEQUENCE [LARGE SCALE GENOMIC DNA]</scope>
    <source>
        <strain evidence="2 3">M1-21</strain>
    </source>
</reference>
<feature type="chain" id="PRO_5047025117" evidence="1">
    <location>
        <begin position="23"/>
        <end position="331"/>
    </location>
</feature>
<dbReference type="InterPro" id="IPR037107">
    <property type="entry name" value="Put_OMP_sf"/>
</dbReference>
<feature type="signal peptide" evidence="1">
    <location>
        <begin position="1"/>
        <end position="22"/>
    </location>
</feature>
<evidence type="ECO:0000256" key="1">
    <source>
        <dbReference type="SAM" id="SignalP"/>
    </source>
</evidence>
<accession>A0ABU9YW37</accession>
<dbReference type="Pfam" id="PF09982">
    <property type="entry name" value="LpxR"/>
    <property type="match status" value="1"/>
</dbReference>
<dbReference type="RefSeq" id="WP_345918701.1">
    <property type="nucleotide sequence ID" value="NZ_JBDIVE010000002.1"/>
</dbReference>
<name>A0ABU9YW37_9RHOO</name>
<keyword evidence="3" id="KW-1185">Reference proteome</keyword>
<dbReference type="InterPro" id="IPR018707">
    <property type="entry name" value="LpxR"/>
</dbReference>